<keyword evidence="3" id="KW-1185">Reference proteome</keyword>
<accession>A0AAN8UA40</accession>
<gene>
    <name evidence="2" type="ORF">RDI58_002752</name>
</gene>
<dbReference type="Pfam" id="PF13456">
    <property type="entry name" value="RVT_3"/>
    <property type="match status" value="1"/>
</dbReference>
<dbReference type="EMBL" id="JBANQN010000001">
    <property type="protein sequence ID" value="KAK6804968.1"/>
    <property type="molecule type" value="Genomic_DNA"/>
</dbReference>
<organism evidence="2 3">
    <name type="scientific">Solanum bulbocastanum</name>
    <name type="common">Wild potato</name>
    <dbReference type="NCBI Taxonomy" id="147425"/>
    <lineage>
        <taxon>Eukaryota</taxon>
        <taxon>Viridiplantae</taxon>
        <taxon>Streptophyta</taxon>
        <taxon>Embryophyta</taxon>
        <taxon>Tracheophyta</taxon>
        <taxon>Spermatophyta</taxon>
        <taxon>Magnoliopsida</taxon>
        <taxon>eudicotyledons</taxon>
        <taxon>Gunneridae</taxon>
        <taxon>Pentapetalae</taxon>
        <taxon>asterids</taxon>
        <taxon>lamiids</taxon>
        <taxon>Solanales</taxon>
        <taxon>Solanaceae</taxon>
        <taxon>Solanoideae</taxon>
        <taxon>Solaneae</taxon>
        <taxon>Solanum</taxon>
    </lineage>
</organism>
<evidence type="ECO:0000313" key="3">
    <source>
        <dbReference type="Proteomes" id="UP001371456"/>
    </source>
</evidence>
<feature type="domain" description="RNase H type-1" evidence="1">
    <location>
        <begin position="2"/>
        <end position="36"/>
    </location>
</feature>
<dbReference type="InterPro" id="IPR002156">
    <property type="entry name" value="RNaseH_domain"/>
</dbReference>
<name>A0AAN8UA40_SOLBU</name>
<dbReference type="GO" id="GO:0004523">
    <property type="term" value="F:RNA-DNA hybrid ribonuclease activity"/>
    <property type="evidence" value="ECO:0007669"/>
    <property type="project" value="InterPro"/>
</dbReference>
<sequence>MNVDGALHQEEKTAGIGGVIRNHMGDWVTGFTYKSNLEIETNLTEILQLLDCAKQPYDIIISDCRSLLRKLQNPVVRHSFRQGNYVADILAKQGSKLTNYDKTTLLQSLPDSIKDQLAKDKNGVTSTRTVKSSTRNKLARFDNLVVTTNPYRINSSNSPVTS</sequence>
<dbReference type="InterPro" id="IPR053151">
    <property type="entry name" value="RNase_H-like"/>
</dbReference>
<dbReference type="CDD" id="cd06222">
    <property type="entry name" value="RNase_H_like"/>
    <property type="match status" value="1"/>
</dbReference>
<comment type="caution">
    <text evidence="2">The sequence shown here is derived from an EMBL/GenBank/DDBJ whole genome shotgun (WGS) entry which is preliminary data.</text>
</comment>
<proteinExistence type="predicted"/>
<reference evidence="2 3" key="1">
    <citation type="submission" date="2024-02" db="EMBL/GenBank/DDBJ databases">
        <title>de novo genome assembly of Solanum bulbocastanum strain 11H21.</title>
        <authorList>
            <person name="Hosaka A.J."/>
        </authorList>
    </citation>
    <scope>NUCLEOTIDE SEQUENCE [LARGE SCALE GENOMIC DNA]</scope>
    <source>
        <tissue evidence="2">Young leaves</tissue>
    </source>
</reference>
<dbReference type="Proteomes" id="UP001371456">
    <property type="component" value="Unassembled WGS sequence"/>
</dbReference>
<evidence type="ECO:0000259" key="1">
    <source>
        <dbReference type="Pfam" id="PF13456"/>
    </source>
</evidence>
<dbReference type="PANTHER" id="PTHR47723">
    <property type="entry name" value="OS05G0353850 PROTEIN"/>
    <property type="match status" value="1"/>
</dbReference>
<dbReference type="AlphaFoldDB" id="A0AAN8UA40"/>
<evidence type="ECO:0000313" key="2">
    <source>
        <dbReference type="EMBL" id="KAK6804968.1"/>
    </source>
</evidence>
<dbReference type="InterPro" id="IPR044730">
    <property type="entry name" value="RNase_H-like_dom_plant"/>
</dbReference>
<dbReference type="PANTHER" id="PTHR47723:SF23">
    <property type="entry name" value="REVERSE TRANSCRIPTASE-LIKE PROTEIN"/>
    <property type="match status" value="1"/>
</dbReference>
<protein>
    <recommendedName>
        <fullName evidence="1">RNase H type-1 domain-containing protein</fullName>
    </recommendedName>
</protein>
<dbReference type="GO" id="GO:0003676">
    <property type="term" value="F:nucleic acid binding"/>
    <property type="evidence" value="ECO:0007669"/>
    <property type="project" value="InterPro"/>
</dbReference>